<evidence type="ECO:0000256" key="4">
    <source>
        <dbReference type="SAM" id="SignalP"/>
    </source>
</evidence>
<comment type="subcellular location">
    <subcellularLocation>
        <location evidence="1">Cell envelope</location>
    </subcellularLocation>
</comment>
<reference evidence="6" key="1">
    <citation type="submission" date="2021-02" db="EMBL/GenBank/DDBJ databases">
        <title>Rhodobacter shimadae sp. nov., an aerobic anoxygenic phototrophic bacterium isolated from a hot spring.</title>
        <authorList>
            <person name="Muramatsu S."/>
            <person name="Haruta S."/>
            <person name="Hirose S."/>
            <person name="Hanada S."/>
        </authorList>
    </citation>
    <scope>NUCLEOTIDE SEQUENCE</scope>
    <source>
        <strain evidence="6">N10</strain>
    </source>
</reference>
<feature type="chain" id="PRO_5034120477" evidence="4">
    <location>
        <begin position="29"/>
        <end position="368"/>
    </location>
</feature>
<evidence type="ECO:0000313" key="7">
    <source>
        <dbReference type="Proteomes" id="UP000826300"/>
    </source>
</evidence>
<dbReference type="SUPFAM" id="SSF53822">
    <property type="entry name" value="Periplasmic binding protein-like I"/>
    <property type="match status" value="1"/>
</dbReference>
<gene>
    <name evidence="6" type="ORF">JO391_17710</name>
</gene>
<evidence type="ECO:0000256" key="2">
    <source>
        <dbReference type="ARBA" id="ARBA00007639"/>
    </source>
</evidence>
<proteinExistence type="inferred from homology"/>
<feature type="domain" description="Periplasmic binding protein" evidence="5">
    <location>
        <begin position="46"/>
        <end position="308"/>
    </location>
</feature>
<dbReference type="RefSeq" id="WP_220661751.1">
    <property type="nucleotide sequence ID" value="NZ_CP069370.1"/>
</dbReference>
<evidence type="ECO:0000313" key="6">
    <source>
        <dbReference type="EMBL" id="QYZ69533.1"/>
    </source>
</evidence>
<protein>
    <submittedName>
        <fullName evidence="6">Sugar ABC transporter substrate-binding protein</fullName>
    </submittedName>
</protein>
<organism evidence="6 7">
    <name type="scientific">Neotabrizicola shimadae</name>
    <dbReference type="NCBI Taxonomy" id="2807096"/>
    <lineage>
        <taxon>Bacteria</taxon>
        <taxon>Pseudomonadati</taxon>
        <taxon>Pseudomonadota</taxon>
        <taxon>Alphaproteobacteria</taxon>
        <taxon>Rhodobacterales</taxon>
        <taxon>Paracoccaceae</taxon>
        <taxon>Neotabrizicola</taxon>
    </lineage>
</organism>
<dbReference type="Gene3D" id="3.40.50.2300">
    <property type="match status" value="2"/>
</dbReference>
<dbReference type="KEGG" id="nsm:JO391_17710"/>
<dbReference type="GO" id="GO:0030313">
    <property type="term" value="C:cell envelope"/>
    <property type="evidence" value="ECO:0007669"/>
    <property type="project" value="UniProtKB-SubCell"/>
</dbReference>
<sequence length="368" mass="38664">MSHSMMTSLRALTIAAFGLSVTAAAALAEVSQPTVAKEDIVLVTTVINATNPYMASWIEGSKALGEKLGLPVEIVQSNGSSQTQIAGIQALAAKGKKIVLVTNPLAASDVPAIANTIKQNGGYMAVWWNMPPNMEPADVGDHFVAFGTYNGYTAGECGAKALVAAMGGKGGIIALPGVLDSTVSQERVAGLKNVIKDYPDITLLDEQPANWDQAIALKTTQQLIAKYGDQIDGVWTADDAMMLGAYEAIKKADMIDEVHFSGEGAYPPVVDLMVNQPDGDVVAASSFHRGYKAAATGMLIAYKAAVGEIDISKLTPEQRHGQYAIDCVTPANAKDFQANGGIDPTWLDRLIQDPFMDLVGGPVEGPQG</sequence>
<dbReference type="EMBL" id="CP069370">
    <property type="protein sequence ID" value="QYZ69533.1"/>
    <property type="molecule type" value="Genomic_DNA"/>
</dbReference>
<dbReference type="Proteomes" id="UP000826300">
    <property type="component" value="Chromosome"/>
</dbReference>
<comment type="similarity">
    <text evidence="2">Belongs to the bacterial solute-binding protein 2 family.</text>
</comment>
<feature type="signal peptide" evidence="4">
    <location>
        <begin position="1"/>
        <end position="28"/>
    </location>
</feature>
<evidence type="ECO:0000256" key="1">
    <source>
        <dbReference type="ARBA" id="ARBA00004196"/>
    </source>
</evidence>
<dbReference type="Pfam" id="PF13407">
    <property type="entry name" value="Peripla_BP_4"/>
    <property type="match status" value="1"/>
</dbReference>
<evidence type="ECO:0000256" key="3">
    <source>
        <dbReference type="ARBA" id="ARBA00022729"/>
    </source>
</evidence>
<dbReference type="InterPro" id="IPR028082">
    <property type="entry name" value="Peripla_BP_I"/>
</dbReference>
<dbReference type="PANTHER" id="PTHR46847:SF1">
    <property type="entry name" value="D-ALLOSE-BINDING PERIPLASMIC PROTEIN-RELATED"/>
    <property type="match status" value="1"/>
</dbReference>
<dbReference type="CDD" id="cd01536">
    <property type="entry name" value="PBP1_ABC_sugar_binding-like"/>
    <property type="match status" value="1"/>
</dbReference>
<evidence type="ECO:0000259" key="5">
    <source>
        <dbReference type="Pfam" id="PF13407"/>
    </source>
</evidence>
<dbReference type="PANTHER" id="PTHR46847">
    <property type="entry name" value="D-ALLOSE-BINDING PERIPLASMIC PROTEIN-RELATED"/>
    <property type="match status" value="1"/>
</dbReference>
<dbReference type="InterPro" id="IPR025997">
    <property type="entry name" value="SBP_2_dom"/>
</dbReference>
<keyword evidence="7" id="KW-1185">Reference proteome</keyword>
<keyword evidence="3 4" id="KW-0732">Signal</keyword>
<dbReference type="AlphaFoldDB" id="A0A8G0ZVP2"/>
<accession>A0A8G0ZVP2</accession>
<name>A0A8G0ZVP2_9RHOB</name>
<dbReference type="GO" id="GO:0030246">
    <property type="term" value="F:carbohydrate binding"/>
    <property type="evidence" value="ECO:0007669"/>
    <property type="project" value="UniProtKB-ARBA"/>
</dbReference>